<keyword evidence="8" id="KW-0408">Iron</keyword>
<keyword evidence="17" id="KW-1185">Reference proteome</keyword>
<evidence type="ECO:0000259" key="15">
    <source>
        <dbReference type="SMART" id="SM00965"/>
    </source>
</evidence>
<dbReference type="Pfam" id="PF00593">
    <property type="entry name" value="TonB_dep_Rec_b-barrel"/>
    <property type="match status" value="1"/>
</dbReference>
<keyword evidence="3 13" id="KW-0813">Transport</keyword>
<dbReference type="InterPro" id="IPR011662">
    <property type="entry name" value="Secretin/TonB_short_N"/>
</dbReference>
<comment type="caution">
    <text evidence="16">The sequence shown here is derived from an EMBL/GenBank/DDBJ whole genome shotgun (WGS) entry which is preliminary data.</text>
</comment>
<dbReference type="InterPro" id="IPR011250">
    <property type="entry name" value="OMP/PagP_B-barrel"/>
</dbReference>
<dbReference type="InterPro" id="IPR039426">
    <property type="entry name" value="TonB-dep_rcpt-like"/>
</dbReference>
<dbReference type="Pfam" id="PF13505">
    <property type="entry name" value="OMP_b-brl"/>
    <property type="match status" value="1"/>
</dbReference>
<evidence type="ECO:0000256" key="9">
    <source>
        <dbReference type="ARBA" id="ARBA00023077"/>
    </source>
</evidence>
<dbReference type="SUPFAM" id="SSF56935">
    <property type="entry name" value="Porins"/>
    <property type="match status" value="1"/>
</dbReference>
<name>A0A8I1GFE1_9HYPH</name>
<dbReference type="GO" id="GO:0009279">
    <property type="term" value="C:cell outer membrane"/>
    <property type="evidence" value="ECO:0007669"/>
    <property type="project" value="UniProtKB-SubCell"/>
</dbReference>
<dbReference type="GO" id="GO:0044718">
    <property type="term" value="P:siderophore transmembrane transport"/>
    <property type="evidence" value="ECO:0007669"/>
    <property type="project" value="TreeGrafter"/>
</dbReference>
<dbReference type="EMBL" id="JAEMUK010000024">
    <property type="protein sequence ID" value="MBJ7544009.1"/>
    <property type="molecule type" value="Genomic_DNA"/>
</dbReference>
<dbReference type="InterPro" id="IPR027385">
    <property type="entry name" value="Beta-barrel_OMP"/>
</dbReference>
<dbReference type="Gene3D" id="2.170.130.10">
    <property type="entry name" value="TonB-dependent receptor, plug domain"/>
    <property type="match status" value="1"/>
</dbReference>
<dbReference type="Proteomes" id="UP000623250">
    <property type="component" value="Unassembled WGS sequence"/>
</dbReference>
<evidence type="ECO:0000256" key="4">
    <source>
        <dbReference type="ARBA" id="ARBA00022452"/>
    </source>
</evidence>
<dbReference type="Gene3D" id="2.40.170.20">
    <property type="entry name" value="TonB-dependent receptor, beta-barrel domain"/>
    <property type="match status" value="1"/>
</dbReference>
<evidence type="ECO:0000256" key="11">
    <source>
        <dbReference type="ARBA" id="ARBA00023170"/>
    </source>
</evidence>
<dbReference type="GO" id="GO:0015344">
    <property type="term" value="F:siderophore uptake transmembrane transporter activity"/>
    <property type="evidence" value="ECO:0007669"/>
    <property type="project" value="TreeGrafter"/>
</dbReference>
<sequence length="1103" mass="118428">MAGSLILTGSVALSAPSPAQQQSASSRLSVPAGALESALLALGRQANLRLVYSSSLTSGKVTHGVSGQQTPQNAVAQLLAGTGLGYTFTGSNTVRIYDPSAGASSSPDGAVQLDTIDVTGGSSGGVSADLPYETRGSTSVITAEDLNRFPGLTSGAILQGTPGVISGSSNNGAAIDPNIRGLQGMNRVATTIDGSQQATSTYRGYSGVDSRTYVDPDLIGGVTITKGPDGGASGAIGGTVAMQTLGVSDILKDGDTYGVRVKGGLNTNSLSPSIGATAADYGEGKIAGNGSVAVASRQDNVDIVAAFVRRKTGNYFSGTEGDLTSLDYNGQQKKLSNYGYGQQVYNTSEDVTSGLLKATVRPADGHELQFGYLYYGNDFGEVSPSVISSGNNVTWQLPLSSVKLNQFTTRYRYKPADDDLVDFRANAYASNTDERNVYALLSSTGVLEQQARNFGVDIENTSRLSLAELPLSLRYGGTYALEMARPTSNVDAVQAWALAPNADREIATAFAKAKLEPLPWLALETGVEFLTYDTTFKGSTTYNYTGPAYTGYTGQGVSPSAGVTVTPLPGWQLFGQYSTGIRPPSLRETSFIRGDAMFNPDVKAEEASNFEVGTNILKNSIFLEGDKARLKLAYFDNTTNDYIGREFYNWSYMRLFNYDHVRFQGVELSGGYSSKLGFLDFGFNYYTDFEACLKNGTCMNYTKQADYLANQMPPKWSTSVKAGVHFWDERATIGGRVTYMSQRLAPLVPDSSYFWTTKVWAPYTVVDLFAQVKLNDSVTVDVGVQNLFDAYYVDALNNTDMPAPGRVISASLTAKLGSSEPLPWVFGDGPDGDPGMPWTGFYLGAHLGYGYGTTKGTTTAADGTVTTNATQESADQDLANILGGAQVGYNYQFGNGIVLGVEADFSRTPMADYREVISTEAEILTTRKMLQSRTDYTFDWLSTLRARAGYAFDNLFVYGTGGVAFLKETEERMQYRSNIASSSYPAGYYTETFFSEKADNVRTGFTVGAGAEYAFSRNWSLKGEYLFADFGAEDFIFDEARAGVTQTYSVTTRCSASNYTPPCRGQRENITTTYPGSSDTVNGRKASNDADLHMVKIGLNYRF</sequence>
<keyword evidence="9 14" id="KW-0798">TonB box</keyword>
<evidence type="ECO:0000256" key="12">
    <source>
        <dbReference type="ARBA" id="ARBA00023237"/>
    </source>
</evidence>
<evidence type="ECO:0000313" key="16">
    <source>
        <dbReference type="EMBL" id="MBJ7544009.1"/>
    </source>
</evidence>
<evidence type="ECO:0000256" key="8">
    <source>
        <dbReference type="ARBA" id="ARBA00023004"/>
    </source>
</evidence>
<dbReference type="AlphaFoldDB" id="A0A8I1GFE1"/>
<keyword evidence="11 16" id="KW-0675">Receptor</keyword>
<dbReference type="PROSITE" id="PS52016">
    <property type="entry name" value="TONB_DEPENDENT_REC_3"/>
    <property type="match status" value="1"/>
</dbReference>
<reference evidence="16 17" key="1">
    <citation type="submission" date="2020-12" db="EMBL/GenBank/DDBJ databases">
        <title>Revised draft genomes of Rhodomicrobium vannielii ATCC 17100 and Rhodomicrobium udaipurense JA643.</title>
        <authorList>
            <person name="Conners E.M."/>
            <person name="Davenport E.J."/>
            <person name="Bose A."/>
        </authorList>
    </citation>
    <scope>NUCLEOTIDE SEQUENCE [LARGE SCALE GENOMIC DNA]</scope>
    <source>
        <strain evidence="16 17">JA643</strain>
    </source>
</reference>
<dbReference type="SUPFAM" id="SSF56925">
    <property type="entry name" value="OMPA-like"/>
    <property type="match status" value="1"/>
</dbReference>
<feature type="domain" description="Secretin/TonB short N-terminal" evidence="15">
    <location>
        <begin position="48"/>
        <end position="99"/>
    </location>
</feature>
<dbReference type="InterPro" id="IPR012910">
    <property type="entry name" value="Plug_dom"/>
</dbReference>
<keyword evidence="12 13" id="KW-0998">Cell outer membrane</keyword>
<keyword evidence="4 13" id="KW-1134">Transmembrane beta strand</keyword>
<dbReference type="Gene3D" id="3.55.50.30">
    <property type="match status" value="1"/>
</dbReference>
<accession>A0A8I1GFE1</accession>
<evidence type="ECO:0000313" key="17">
    <source>
        <dbReference type="Proteomes" id="UP000623250"/>
    </source>
</evidence>
<evidence type="ECO:0000256" key="7">
    <source>
        <dbReference type="ARBA" id="ARBA00022729"/>
    </source>
</evidence>
<proteinExistence type="inferred from homology"/>
<keyword evidence="6 13" id="KW-0812">Transmembrane</keyword>
<dbReference type="PANTHER" id="PTHR30069:SF41">
    <property type="entry name" value="HEME_HEMOPEXIN UTILIZATION PROTEIN C"/>
    <property type="match status" value="1"/>
</dbReference>
<dbReference type="InterPro" id="IPR000531">
    <property type="entry name" value="Beta-barrel_TonB"/>
</dbReference>
<comment type="subcellular location">
    <subcellularLocation>
        <location evidence="1 13">Cell outer membrane</location>
        <topology evidence="1 13">Multi-pass membrane protein</topology>
    </subcellularLocation>
</comment>
<dbReference type="PANTHER" id="PTHR30069">
    <property type="entry name" value="TONB-DEPENDENT OUTER MEMBRANE RECEPTOR"/>
    <property type="match status" value="1"/>
</dbReference>
<protein>
    <submittedName>
        <fullName evidence="16">TonB-dependent receptor</fullName>
    </submittedName>
</protein>
<evidence type="ECO:0000256" key="13">
    <source>
        <dbReference type="PROSITE-ProRule" id="PRU01360"/>
    </source>
</evidence>
<dbReference type="Pfam" id="PF07660">
    <property type="entry name" value="STN"/>
    <property type="match status" value="1"/>
</dbReference>
<evidence type="ECO:0000256" key="10">
    <source>
        <dbReference type="ARBA" id="ARBA00023136"/>
    </source>
</evidence>
<gene>
    <name evidence="16" type="ORF">JDN41_10630</name>
</gene>
<dbReference type="InterPro" id="IPR036942">
    <property type="entry name" value="Beta-barrel_TonB_sf"/>
</dbReference>
<dbReference type="Gene3D" id="2.40.160.20">
    <property type="match status" value="1"/>
</dbReference>
<dbReference type="InterPro" id="IPR037066">
    <property type="entry name" value="Plug_dom_sf"/>
</dbReference>
<evidence type="ECO:0000256" key="3">
    <source>
        <dbReference type="ARBA" id="ARBA00022448"/>
    </source>
</evidence>
<keyword evidence="7" id="KW-0732">Signal</keyword>
<evidence type="ECO:0000256" key="6">
    <source>
        <dbReference type="ARBA" id="ARBA00022692"/>
    </source>
</evidence>
<evidence type="ECO:0000256" key="14">
    <source>
        <dbReference type="RuleBase" id="RU003357"/>
    </source>
</evidence>
<keyword evidence="5" id="KW-0406">Ion transport</keyword>
<evidence type="ECO:0000256" key="1">
    <source>
        <dbReference type="ARBA" id="ARBA00004571"/>
    </source>
</evidence>
<comment type="similarity">
    <text evidence="2 13 14">Belongs to the TonB-dependent receptor family.</text>
</comment>
<evidence type="ECO:0000256" key="2">
    <source>
        <dbReference type="ARBA" id="ARBA00009810"/>
    </source>
</evidence>
<evidence type="ECO:0000256" key="5">
    <source>
        <dbReference type="ARBA" id="ARBA00022496"/>
    </source>
</evidence>
<keyword evidence="10 13" id="KW-0472">Membrane</keyword>
<dbReference type="Pfam" id="PF07715">
    <property type="entry name" value="Plug"/>
    <property type="match status" value="1"/>
</dbReference>
<keyword evidence="5" id="KW-0410">Iron transport</keyword>
<dbReference type="SMART" id="SM00965">
    <property type="entry name" value="STN"/>
    <property type="match status" value="1"/>
</dbReference>
<organism evidence="16 17">
    <name type="scientific">Rhodomicrobium udaipurense</name>
    <dbReference type="NCBI Taxonomy" id="1202716"/>
    <lineage>
        <taxon>Bacteria</taxon>
        <taxon>Pseudomonadati</taxon>
        <taxon>Pseudomonadota</taxon>
        <taxon>Alphaproteobacteria</taxon>
        <taxon>Hyphomicrobiales</taxon>
        <taxon>Hyphomicrobiaceae</taxon>
        <taxon>Rhodomicrobium</taxon>
    </lineage>
</organism>